<protein>
    <recommendedName>
        <fullName evidence="1">NB-ARC domain-containing protein</fullName>
    </recommendedName>
</protein>
<dbReference type="VEuPathDB" id="FungiDB:F4678DRAFT_470854"/>
<dbReference type="PANTHER" id="PTHR35205:SF1">
    <property type="entry name" value="ZU5 DOMAIN-CONTAINING PROTEIN"/>
    <property type="match status" value="1"/>
</dbReference>
<dbReference type="SUPFAM" id="SSF52540">
    <property type="entry name" value="P-loop containing nucleoside triphosphate hydrolases"/>
    <property type="match status" value="1"/>
</dbReference>
<keyword evidence="3" id="KW-1185">Reference proteome</keyword>
<reference evidence="2" key="1">
    <citation type="submission" date="2022-07" db="EMBL/GenBank/DDBJ databases">
        <title>Genome Sequence of Xylaria arbuscula.</title>
        <authorList>
            <person name="Buettner E."/>
        </authorList>
    </citation>
    <scope>NUCLEOTIDE SEQUENCE</scope>
    <source>
        <strain evidence="2">VT107</strain>
    </source>
</reference>
<comment type="caution">
    <text evidence="2">The sequence shown here is derived from an EMBL/GenBank/DDBJ whole genome shotgun (WGS) entry which is preliminary data.</text>
</comment>
<dbReference type="Proteomes" id="UP001148614">
    <property type="component" value="Unassembled WGS sequence"/>
</dbReference>
<dbReference type="Gene3D" id="3.40.50.300">
    <property type="entry name" value="P-loop containing nucleotide triphosphate hydrolases"/>
    <property type="match status" value="1"/>
</dbReference>
<dbReference type="GO" id="GO:0043531">
    <property type="term" value="F:ADP binding"/>
    <property type="evidence" value="ECO:0007669"/>
    <property type="project" value="InterPro"/>
</dbReference>
<dbReference type="AlphaFoldDB" id="A0A9W8NPG5"/>
<evidence type="ECO:0000313" key="3">
    <source>
        <dbReference type="Proteomes" id="UP001148614"/>
    </source>
</evidence>
<proteinExistence type="predicted"/>
<dbReference type="InterPro" id="IPR027417">
    <property type="entry name" value="P-loop_NTPase"/>
</dbReference>
<feature type="domain" description="NB-ARC" evidence="1">
    <location>
        <begin position="174"/>
        <end position="334"/>
    </location>
</feature>
<organism evidence="2 3">
    <name type="scientific">Xylaria arbuscula</name>
    <dbReference type="NCBI Taxonomy" id="114810"/>
    <lineage>
        <taxon>Eukaryota</taxon>
        <taxon>Fungi</taxon>
        <taxon>Dikarya</taxon>
        <taxon>Ascomycota</taxon>
        <taxon>Pezizomycotina</taxon>
        <taxon>Sordariomycetes</taxon>
        <taxon>Xylariomycetidae</taxon>
        <taxon>Xylariales</taxon>
        <taxon>Xylariaceae</taxon>
        <taxon>Xylaria</taxon>
    </lineage>
</organism>
<dbReference type="Pfam" id="PF00931">
    <property type="entry name" value="NB-ARC"/>
    <property type="match status" value="1"/>
</dbReference>
<gene>
    <name evidence="2" type="ORF">NPX13_g48</name>
</gene>
<dbReference type="EMBL" id="JANPWZ010000003">
    <property type="protein sequence ID" value="KAJ3580506.1"/>
    <property type="molecule type" value="Genomic_DNA"/>
</dbReference>
<evidence type="ECO:0000259" key="1">
    <source>
        <dbReference type="Pfam" id="PF00931"/>
    </source>
</evidence>
<evidence type="ECO:0000313" key="2">
    <source>
        <dbReference type="EMBL" id="KAJ3580506.1"/>
    </source>
</evidence>
<dbReference type="InterPro" id="IPR002182">
    <property type="entry name" value="NB-ARC"/>
</dbReference>
<accession>A0A9W8NPG5</accession>
<dbReference type="PANTHER" id="PTHR35205">
    <property type="entry name" value="NB-ARC AND TPR DOMAIN PROTEIN"/>
    <property type="match status" value="1"/>
</dbReference>
<sequence length="448" mass="49349">MADPVTAALAIAGNVAQFLGVAVKLGSRIKLYCGKSNSAPAVFHELSVQIPMLCCLFEDCRTLKAEHVADPDNLVHVLNGCRRVIESLDRHVASVLPNGDDAVGVKVWKGIKSVNIQSKVVECKAELESYKSTLALHLNVLAAKQANSSGVQALLPPFYHVPATGRSRFVGCEDALQSINQALKPGRRDPRIAVLLGMGGQGKTSLALEYCRQEIANRHFRFIIWINSSSPAALERSSAQVAENLAAVSNDRRTFSNFKAHINYLKTTIETAQTPWLYIFDNFDNPSSFKNILDVTPHSVSGAVLFTSRHNSCASLGTPIRISGMSQKDGTQLLLQRAGFDRTISHLEQAKKVVDMLGNLPLAIDQSAAYIRSRRISPGEFINHYEKRKEKVLKHIPNIWDYHRAIDGQTEETPISMFGTWELSLQQALEQSQDANATMEFLTKCGLL</sequence>
<name>A0A9W8NPG5_9PEZI</name>